<keyword evidence="3" id="KW-1185">Reference proteome</keyword>
<protein>
    <submittedName>
        <fullName evidence="2">Uncharacterized protein</fullName>
    </submittedName>
</protein>
<feature type="chain" id="PRO_5046499984" evidence="1">
    <location>
        <begin position="21"/>
        <end position="108"/>
    </location>
</feature>
<gene>
    <name evidence="2" type="ORF">GCM10023333_35380</name>
</gene>
<comment type="caution">
    <text evidence="2">The sequence shown here is derived from an EMBL/GenBank/DDBJ whole genome shotgun (WGS) entry which is preliminary data.</text>
</comment>
<reference evidence="3" key="1">
    <citation type="journal article" date="2019" name="Int. J. Syst. Evol. Microbiol.">
        <title>The Global Catalogue of Microorganisms (GCM) 10K type strain sequencing project: providing services to taxonomists for standard genome sequencing and annotation.</title>
        <authorList>
            <consortium name="The Broad Institute Genomics Platform"/>
            <consortium name="The Broad Institute Genome Sequencing Center for Infectious Disease"/>
            <person name="Wu L."/>
            <person name="Ma J."/>
        </authorList>
    </citation>
    <scope>NUCLEOTIDE SEQUENCE [LARGE SCALE GENOMIC DNA]</scope>
    <source>
        <strain evidence="3">JCM 18401</strain>
    </source>
</reference>
<keyword evidence="1" id="KW-0732">Signal</keyword>
<sequence length="108" mass="12206">MSTRQMFLLPWMVMSFSAEADEVTALANLDWPQLVQSQQSCQDNTCQLSWHYQGNSPSAEQLKRLFAALAPYREGPLVIEDDPIARQLHVTLQFDADAQRPLLSNVAN</sequence>
<name>A0ABP9FD05_9GAMM</name>
<proteinExistence type="predicted"/>
<dbReference type="EMBL" id="BAABJZ010000100">
    <property type="protein sequence ID" value="GAA4898809.1"/>
    <property type="molecule type" value="Genomic_DNA"/>
</dbReference>
<accession>A0ABP9FD05</accession>
<feature type="signal peptide" evidence="1">
    <location>
        <begin position="1"/>
        <end position="20"/>
    </location>
</feature>
<evidence type="ECO:0000313" key="2">
    <source>
        <dbReference type="EMBL" id="GAA4898809.1"/>
    </source>
</evidence>
<organism evidence="2 3">
    <name type="scientific">Ferrimonas pelagia</name>
    <dbReference type="NCBI Taxonomy" id="1177826"/>
    <lineage>
        <taxon>Bacteria</taxon>
        <taxon>Pseudomonadati</taxon>
        <taxon>Pseudomonadota</taxon>
        <taxon>Gammaproteobacteria</taxon>
        <taxon>Alteromonadales</taxon>
        <taxon>Ferrimonadaceae</taxon>
        <taxon>Ferrimonas</taxon>
    </lineage>
</organism>
<evidence type="ECO:0000256" key="1">
    <source>
        <dbReference type="SAM" id="SignalP"/>
    </source>
</evidence>
<evidence type="ECO:0000313" key="3">
    <source>
        <dbReference type="Proteomes" id="UP001499988"/>
    </source>
</evidence>
<dbReference type="Proteomes" id="UP001499988">
    <property type="component" value="Unassembled WGS sequence"/>
</dbReference>